<accession>A0A811U5A9</accession>
<sequence length="87" mass="9957">MNFTFTLNLTERGEHTNRFAGIPPICGCIRSHRPYFAFVYSPLQNCFLFKLNSNLDEIIDELLVSVGESITKLPTNDFLPFISDNLE</sequence>
<dbReference type="Proteomes" id="UP000606786">
    <property type="component" value="Unassembled WGS sequence"/>
</dbReference>
<gene>
    <name evidence="1" type="ORF">CCAP1982_LOCUS2939</name>
</gene>
<dbReference type="AlphaFoldDB" id="A0A811U5A9"/>
<comment type="caution">
    <text evidence="1">The sequence shown here is derived from an EMBL/GenBank/DDBJ whole genome shotgun (WGS) entry which is preliminary data.</text>
</comment>
<proteinExistence type="predicted"/>
<protein>
    <submittedName>
        <fullName evidence="1">(Mediterranean fruit fly) hypothetical protein</fullName>
    </submittedName>
</protein>
<reference evidence="1" key="1">
    <citation type="submission" date="2020-11" db="EMBL/GenBank/DDBJ databases">
        <authorList>
            <person name="Whitehead M."/>
        </authorList>
    </citation>
    <scope>NUCLEOTIDE SEQUENCE</scope>
    <source>
        <strain evidence="1">EGII</strain>
    </source>
</reference>
<evidence type="ECO:0000313" key="1">
    <source>
        <dbReference type="EMBL" id="CAD6994174.1"/>
    </source>
</evidence>
<keyword evidence="2" id="KW-1185">Reference proteome</keyword>
<name>A0A811U5A9_CERCA</name>
<dbReference type="EMBL" id="CAJHJT010000001">
    <property type="protein sequence ID" value="CAD6994174.1"/>
    <property type="molecule type" value="Genomic_DNA"/>
</dbReference>
<evidence type="ECO:0000313" key="2">
    <source>
        <dbReference type="Proteomes" id="UP000606786"/>
    </source>
</evidence>
<organism evidence="1 2">
    <name type="scientific">Ceratitis capitata</name>
    <name type="common">Mediterranean fruit fly</name>
    <name type="synonym">Tephritis capitata</name>
    <dbReference type="NCBI Taxonomy" id="7213"/>
    <lineage>
        <taxon>Eukaryota</taxon>
        <taxon>Metazoa</taxon>
        <taxon>Ecdysozoa</taxon>
        <taxon>Arthropoda</taxon>
        <taxon>Hexapoda</taxon>
        <taxon>Insecta</taxon>
        <taxon>Pterygota</taxon>
        <taxon>Neoptera</taxon>
        <taxon>Endopterygota</taxon>
        <taxon>Diptera</taxon>
        <taxon>Brachycera</taxon>
        <taxon>Muscomorpha</taxon>
        <taxon>Tephritoidea</taxon>
        <taxon>Tephritidae</taxon>
        <taxon>Ceratitis</taxon>
        <taxon>Ceratitis</taxon>
    </lineage>
</organism>